<feature type="region of interest" description="Disordered" evidence="1">
    <location>
        <begin position="94"/>
        <end position="118"/>
    </location>
</feature>
<proteinExistence type="predicted"/>
<protein>
    <submittedName>
        <fullName evidence="3">Fungal Zn2-Cys6 binuclear cluster domain containing protein</fullName>
    </submittedName>
</protein>
<feature type="region of interest" description="Disordered" evidence="1">
    <location>
        <begin position="40"/>
        <end position="59"/>
    </location>
</feature>
<dbReference type="AlphaFoldDB" id="A0A9K3M1E2"/>
<feature type="compositionally biased region" description="Basic and acidic residues" evidence="1">
    <location>
        <begin position="458"/>
        <end position="467"/>
    </location>
</feature>
<dbReference type="PROSITE" id="PS50048">
    <property type="entry name" value="ZN2_CY6_FUNGAL_2"/>
    <property type="match status" value="1"/>
</dbReference>
<evidence type="ECO:0000256" key="1">
    <source>
        <dbReference type="SAM" id="MobiDB-lite"/>
    </source>
</evidence>
<keyword evidence="4" id="KW-1185">Reference proteome</keyword>
<name>A0A9K3M1E2_9STRA</name>
<dbReference type="GO" id="GO:0008270">
    <property type="term" value="F:zinc ion binding"/>
    <property type="evidence" value="ECO:0007669"/>
    <property type="project" value="InterPro"/>
</dbReference>
<dbReference type="Proteomes" id="UP000693970">
    <property type="component" value="Unassembled WGS sequence"/>
</dbReference>
<feature type="compositionally biased region" description="Low complexity" evidence="1">
    <location>
        <begin position="443"/>
        <end position="456"/>
    </location>
</feature>
<gene>
    <name evidence="3" type="ORF">IV203_018402</name>
</gene>
<reference evidence="3" key="1">
    <citation type="journal article" date="2021" name="Sci. Rep.">
        <title>Diploid genomic architecture of Nitzschia inconspicua, an elite biomass production diatom.</title>
        <authorList>
            <person name="Oliver A."/>
            <person name="Podell S."/>
            <person name="Pinowska A."/>
            <person name="Traller J.C."/>
            <person name="Smith S.R."/>
            <person name="McClure R."/>
            <person name="Beliaev A."/>
            <person name="Bohutskyi P."/>
            <person name="Hill E.A."/>
            <person name="Rabines A."/>
            <person name="Zheng H."/>
            <person name="Allen L.Z."/>
            <person name="Kuo A."/>
            <person name="Grigoriev I.V."/>
            <person name="Allen A.E."/>
            <person name="Hazlebeck D."/>
            <person name="Allen E.E."/>
        </authorList>
    </citation>
    <scope>NUCLEOTIDE SEQUENCE</scope>
    <source>
        <strain evidence="3">Hildebrandi</strain>
    </source>
</reference>
<dbReference type="CDD" id="cd00067">
    <property type="entry name" value="GAL4"/>
    <property type="match status" value="1"/>
</dbReference>
<feature type="compositionally biased region" description="Low complexity" evidence="1">
    <location>
        <begin position="98"/>
        <end position="118"/>
    </location>
</feature>
<evidence type="ECO:0000313" key="3">
    <source>
        <dbReference type="EMBL" id="KAG7372259.1"/>
    </source>
</evidence>
<organism evidence="3 4">
    <name type="scientific">Nitzschia inconspicua</name>
    <dbReference type="NCBI Taxonomy" id="303405"/>
    <lineage>
        <taxon>Eukaryota</taxon>
        <taxon>Sar</taxon>
        <taxon>Stramenopiles</taxon>
        <taxon>Ochrophyta</taxon>
        <taxon>Bacillariophyta</taxon>
        <taxon>Bacillariophyceae</taxon>
        <taxon>Bacillariophycidae</taxon>
        <taxon>Bacillariales</taxon>
        <taxon>Bacillariaceae</taxon>
        <taxon>Nitzschia</taxon>
    </lineage>
</organism>
<dbReference type="PROSITE" id="PS00463">
    <property type="entry name" value="ZN2_CY6_FUNGAL_1"/>
    <property type="match status" value="1"/>
</dbReference>
<accession>A0A9K3M1E2</accession>
<dbReference type="GO" id="GO:0000981">
    <property type="term" value="F:DNA-binding transcription factor activity, RNA polymerase II-specific"/>
    <property type="evidence" value="ECO:0007669"/>
    <property type="project" value="InterPro"/>
</dbReference>
<comment type="caution">
    <text evidence="3">The sequence shown here is derived from an EMBL/GenBank/DDBJ whole genome shotgun (WGS) entry which is preliminary data.</text>
</comment>
<feature type="region of interest" description="Disordered" evidence="1">
    <location>
        <begin position="443"/>
        <end position="482"/>
    </location>
</feature>
<evidence type="ECO:0000259" key="2">
    <source>
        <dbReference type="PROSITE" id="PS50048"/>
    </source>
</evidence>
<dbReference type="EMBL" id="JAGRRH010000003">
    <property type="protein sequence ID" value="KAG7372259.1"/>
    <property type="molecule type" value="Genomic_DNA"/>
</dbReference>
<feature type="domain" description="Zn(2)-C6 fungal-type" evidence="2">
    <location>
        <begin position="4"/>
        <end position="36"/>
    </location>
</feature>
<dbReference type="InterPro" id="IPR001138">
    <property type="entry name" value="Zn2Cys6_DnaBD"/>
</dbReference>
<reference evidence="3" key="2">
    <citation type="submission" date="2021-04" db="EMBL/GenBank/DDBJ databases">
        <authorList>
            <person name="Podell S."/>
        </authorList>
    </citation>
    <scope>NUCLEOTIDE SEQUENCE</scope>
    <source>
        <strain evidence="3">Hildebrandi</strain>
    </source>
</reference>
<dbReference type="OrthoDB" id="53161at2759"/>
<evidence type="ECO:0000313" key="4">
    <source>
        <dbReference type="Proteomes" id="UP000693970"/>
    </source>
</evidence>
<sequence>MGRACAACHSSKVKCIKTSDRDEDPCDRCQRLSIECLPHISRQGQGPRRSRKKLKMKDEDEEDFVKAAAAAGAMANVMSKAALMHRGASNFIGAPQTSSLPRQSSVGSSSVGSSTQRSNFNTFPSALTAAAYVRQHSGGGTTISQSNNNIHRMTSNATNVNNITANNSNIPTNVISNGKSNLSTGMASLQVEDEIVCNSIKMDYNHFGMHHLIRMWVALSLSRRSFNLLARASFIAAKCGISMDDVLANKSPFAIVTNTPPMTWLSLNILCPREQQSTLGPRVTLQEVPWDLLKAVHIDLNKLSEPNSPFQRWSTIRWNTKGKSRFWASPFFERDFASVDEMERVWVENKMEIIDLFLPPSEKKKFATSFFNLLYLYKEPNMTCYVQRIRMKVRPRNTQQTLDAVLINSLKIIDLETSLHYHEIRFEPQETMSFAQGGAASMMNNNNNNMGNPVSRNNKRDSSHLDNRTSTSKEQGHNFDPMLDGDLEFTDMDMTDEFEEWMNMLDDPFTSKF</sequence>
<dbReference type="Pfam" id="PF00172">
    <property type="entry name" value="Zn_clus"/>
    <property type="match status" value="1"/>
</dbReference>